<dbReference type="InterPro" id="IPR047722">
    <property type="entry name" value="STM4015-like"/>
</dbReference>
<reference evidence="1 2" key="1">
    <citation type="submission" date="2023-03" db="EMBL/GenBank/DDBJ databases">
        <title>Isolation and description of six Streptomyces strains from soil environments, able to metabolize different microbial glucans.</title>
        <authorList>
            <person name="Widen T."/>
            <person name="Larsbrink J."/>
        </authorList>
    </citation>
    <scope>NUCLEOTIDE SEQUENCE [LARGE SCALE GENOMIC DNA]</scope>
    <source>
        <strain evidence="1 2">Alt3</strain>
    </source>
</reference>
<name>A0ABY9J652_9ACTN</name>
<evidence type="ECO:0000313" key="2">
    <source>
        <dbReference type="Proteomes" id="UP001224433"/>
    </source>
</evidence>
<dbReference type="Proteomes" id="UP001224433">
    <property type="component" value="Chromosome"/>
</dbReference>
<evidence type="ECO:0000313" key="1">
    <source>
        <dbReference type="EMBL" id="WLQ62680.1"/>
    </source>
</evidence>
<protein>
    <submittedName>
        <fullName evidence="1">STM4015 family protein</fullName>
    </submittedName>
</protein>
<accession>A0ABY9J652</accession>
<dbReference type="InterPro" id="IPR032675">
    <property type="entry name" value="LRR_dom_sf"/>
</dbReference>
<dbReference type="Gene3D" id="3.80.10.10">
    <property type="entry name" value="Ribonuclease Inhibitor"/>
    <property type="match status" value="1"/>
</dbReference>
<keyword evidence="2" id="KW-1185">Reference proteome</keyword>
<proteinExistence type="predicted"/>
<dbReference type="RefSeq" id="WP_306102813.1">
    <property type="nucleotide sequence ID" value="NZ_CP120983.1"/>
</dbReference>
<gene>
    <name evidence="1" type="ORF">P8A20_03320</name>
</gene>
<dbReference type="SUPFAM" id="SSF52047">
    <property type="entry name" value="RNI-like"/>
    <property type="match status" value="1"/>
</dbReference>
<dbReference type="NCBIfam" id="NF038076">
    <property type="entry name" value="fam_STM4015"/>
    <property type="match status" value="1"/>
</dbReference>
<sequence length="322" mass="35267">MTDVTHLDTFHGLPVHTLFPPSPTEPATRPVADSVAWRLDCYPYELPFEDVWARFLDEVDTTRVRALLIGPWWEEDYISLEPVVTAIVADAHRFPALRALFLADVESEECELSWLELCDITPVLEALPLLEELVVRGCGEGAPGEGSLQLRPVRHESLKTLRFESGGLPGHVVRAVGASGLPALEHLEFWFGSEWYGGDTTVADLAPVLSGAAFPRLRHLGLQNSEIQDEIAAAVASAPVVARLESLSLAMGTLGDSGAQALLDGQPLSHLSGLDLHHHFLSDPFVARIEELCARADVQVRLDQADRWDAEDDEARHVAVSE</sequence>
<organism evidence="1 2">
    <name type="scientific">Streptomyces glycanivorans</name>
    <dbReference type="NCBI Taxonomy" id="3033808"/>
    <lineage>
        <taxon>Bacteria</taxon>
        <taxon>Bacillati</taxon>
        <taxon>Actinomycetota</taxon>
        <taxon>Actinomycetes</taxon>
        <taxon>Kitasatosporales</taxon>
        <taxon>Streptomycetaceae</taxon>
        <taxon>Streptomyces</taxon>
    </lineage>
</organism>
<dbReference type="EMBL" id="CP120983">
    <property type="protein sequence ID" value="WLQ62680.1"/>
    <property type="molecule type" value="Genomic_DNA"/>
</dbReference>